<proteinExistence type="predicted"/>
<dbReference type="Gene3D" id="3.40.50.300">
    <property type="entry name" value="P-loop containing nucleotide triphosphate hydrolases"/>
    <property type="match status" value="1"/>
</dbReference>
<dbReference type="PANTHER" id="PTHR43776:SF8">
    <property type="entry name" value="ABC TRANSPORTER, ATP-BINDING PROTEIN"/>
    <property type="match status" value="1"/>
</dbReference>
<dbReference type="RefSeq" id="WP_255229320.1">
    <property type="nucleotide sequence ID" value="NZ_JAJEKE010000029.1"/>
</dbReference>
<evidence type="ECO:0000313" key="5">
    <source>
        <dbReference type="EMBL" id="MCQ1531754.1"/>
    </source>
</evidence>
<evidence type="ECO:0000259" key="4">
    <source>
        <dbReference type="PROSITE" id="PS50893"/>
    </source>
</evidence>
<dbReference type="EMBL" id="JAJEKE010000029">
    <property type="protein sequence ID" value="MCQ1531754.1"/>
    <property type="molecule type" value="Genomic_DNA"/>
</dbReference>
<keyword evidence="3 5" id="KW-0067">ATP-binding</keyword>
<dbReference type="InterPro" id="IPR013563">
    <property type="entry name" value="Oligopep_ABC_C"/>
</dbReference>
<gene>
    <name evidence="5" type="ORF">LJD61_19740</name>
</gene>
<dbReference type="Proteomes" id="UP001651880">
    <property type="component" value="Unassembled WGS sequence"/>
</dbReference>
<dbReference type="InterPro" id="IPR017871">
    <property type="entry name" value="ABC_transporter-like_CS"/>
</dbReference>
<dbReference type="NCBIfam" id="TIGR01727">
    <property type="entry name" value="oligo_HPY"/>
    <property type="match status" value="1"/>
</dbReference>
<dbReference type="NCBIfam" id="NF008453">
    <property type="entry name" value="PRK11308.1"/>
    <property type="match status" value="1"/>
</dbReference>
<protein>
    <submittedName>
        <fullName evidence="5">Dipeptide ABC transporter ATP-binding protein</fullName>
    </submittedName>
</protein>
<evidence type="ECO:0000256" key="3">
    <source>
        <dbReference type="ARBA" id="ARBA00022840"/>
    </source>
</evidence>
<dbReference type="Pfam" id="PF08352">
    <property type="entry name" value="oligo_HPY"/>
    <property type="match status" value="1"/>
</dbReference>
<dbReference type="PROSITE" id="PS50893">
    <property type="entry name" value="ABC_TRANSPORTER_2"/>
    <property type="match status" value="1"/>
</dbReference>
<keyword evidence="6" id="KW-1185">Reference proteome</keyword>
<organism evidence="5 6">
    <name type="scientific">Lutispora saccharofermentans</name>
    <dbReference type="NCBI Taxonomy" id="3024236"/>
    <lineage>
        <taxon>Bacteria</taxon>
        <taxon>Bacillati</taxon>
        <taxon>Bacillota</taxon>
        <taxon>Clostridia</taxon>
        <taxon>Lutisporales</taxon>
        <taxon>Lutisporaceae</taxon>
        <taxon>Lutispora</taxon>
    </lineage>
</organism>
<dbReference type="InterPro" id="IPR003593">
    <property type="entry name" value="AAA+_ATPase"/>
</dbReference>
<dbReference type="InterPro" id="IPR003439">
    <property type="entry name" value="ABC_transporter-like_ATP-bd"/>
</dbReference>
<dbReference type="PANTHER" id="PTHR43776">
    <property type="entry name" value="TRANSPORT ATP-BINDING PROTEIN"/>
    <property type="match status" value="1"/>
</dbReference>
<keyword evidence="2" id="KW-0547">Nucleotide-binding</keyword>
<dbReference type="CDD" id="cd03257">
    <property type="entry name" value="ABC_NikE_OppD_transporters"/>
    <property type="match status" value="1"/>
</dbReference>
<reference evidence="5 6" key="1">
    <citation type="submission" date="2021-10" db="EMBL/GenBank/DDBJ databases">
        <title>Lutispora strain m25 sp. nov., a thermophilic, non-spore-forming bacterium isolated from a lab-scale methanogenic bioreactor digesting anaerobic sludge.</title>
        <authorList>
            <person name="El Houari A."/>
            <person name="Mcdonald J."/>
        </authorList>
    </citation>
    <scope>NUCLEOTIDE SEQUENCE [LARGE SCALE GENOMIC DNA]</scope>
    <source>
        <strain evidence="6">m25</strain>
    </source>
</reference>
<dbReference type="Pfam" id="PF00005">
    <property type="entry name" value="ABC_tran"/>
    <property type="match status" value="1"/>
</dbReference>
<dbReference type="InterPro" id="IPR027417">
    <property type="entry name" value="P-loop_NTPase"/>
</dbReference>
<dbReference type="GO" id="GO:0005524">
    <property type="term" value="F:ATP binding"/>
    <property type="evidence" value="ECO:0007669"/>
    <property type="project" value="UniProtKB-KW"/>
</dbReference>
<dbReference type="PROSITE" id="PS00211">
    <property type="entry name" value="ABC_TRANSPORTER_1"/>
    <property type="match status" value="1"/>
</dbReference>
<evidence type="ECO:0000256" key="2">
    <source>
        <dbReference type="ARBA" id="ARBA00022741"/>
    </source>
</evidence>
<dbReference type="InterPro" id="IPR050319">
    <property type="entry name" value="ABC_transp_ATP-bind"/>
</dbReference>
<comment type="caution">
    <text evidence="5">The sequence shown here is derived from an EMBL/GenBank/DDBJ whole genome shotgun (WGS) entry which is preliminary data.</text>
</comment>
<sequence length="328" mass="36681">MNAEVTYNDQVLMEVRNLKKWFSVGSGLFNRGKSFVKAVDDINLTINYGETLGIVGESGCGKSTLARTIMRLISPTDGEVVFEGKDIARMSPRDLRKARRDIQMVFQDPYASLNPRMRVKDILCEPFIIHSIATKDGAMKKAEELLDMVGLSKESMNKFPHEFSGGQRQRICIARALAVNPKLIICDECVSALDVSIQAQIINLLVKLQKQLGLTLIFISHDLRVVQHISTKVAVMYLGKIMETAPKTDIFDNPIHPYTKALISSVPLADPDAKKNRIILKGDIPSPINVPPGCSFSTRCSMAEERCRIDNPKFRQIKDGHFCRCMLV</sequence>
<dbReference type="SMART" id="SM00382">
    <property type="entry name" value="AAA"/>
    <property type="match status" value="1"/>
</dbReference>
<feature type="domain" description="ABC transporter" evidence="4">
    <location>
        <begin position="13"/>
        <end position="263"/>
    </location>
</feature>
<evidence type="ECO:0000313" key="6">
    <source>
        <dbReference type="Proteomes" id="UP001651880"/>
    </source>
</evidence>
<name>A0ABT1NMC7_9FIRM</name>
<keyword evidence="1" id="KW-0813">Transport</keyword>
<evidence type="ECO:0000256" key="1">
    <source>
        <dbReference type="ARBA" id="ARBA00022448"/>
    </source>
</evidence>
<dbReference type="SUPFAM" id="SSF52540">
    <property type="entry name" value="P-loop containing nucleoside triphosphate hydrolases"/>
    <property type="match status" value="1"/>
</dbReference>
<accession>A0ABT1NMC7</accession>